<evidence type="ECO:0000313" key="2">
    <source>
        <dbReference type="EnsemblMetazoa" id="GMOY010923-PA"/>
    </source>
</evidence>
<feature type="compositionally biased region" description="Polar residues" evidence="1">
    <location>
        <begin position="1"/>
        <end position="15"/>
    </location>
</feature>
<dbReference type="SMART" id="SM00718">
    <property type="entry name" value="DM4_12"/>
    <property type="match status" value="1"/>
</dbReference>
<evidence type="ECO:0000313" key="3">
    <source>
        <dbReference type="Proteomes" id="UP000092444"/>
    </source>
</evidence>
<dbReference type="PANTHER" id="PTHR21398:SF21">
    <property type="entry name" value="AGAP004005-PA"/>
    <property type="match status" value="1"/>
</dbReference>
<proteinExistence type="predicted"/>
<dbReference type="PANTHER" id="PTHR21398">
    <property type="entry name" value="AGAP007094-PA"/>
    <property type="match status" value="1"/>
</dbReference>
<dbReference type="EnsemblMetazoa" id="GMOY010923-RA">
    <property type="protein sequence ID" value="GMOY010923-PA"/>
    <property type="gene ID" value="GMOY010923"/>
</dbReference>
<dbReference type="EMBL" id="CCAG010007832">
    <property type="status" value="NOT_ANNOTATED_CDS"/>
    <property type="molecule type" value="Genomic_DNA"/>
</dbReference>
<name>A0A1B0GC94_GLOMM</name>
<dbReference type="PhylomeDB" id="A0A1B0GC94"/>
<keyword evidence="3" id="KW-1185">Reference proteome</keyword>
<dbReference type="InterPro" id="IPR006631">
    <property type="entry name" value="DM4_12"/>
</dbReference>
<protein>
    <submittedName>
        <fullName evidence="2">Uncharacterized protein</fullName>
    </submittedName>
</protein>
<evidence type="ECO:0000256" key="1">
    <source>
        <dbReference type="SAM" id="MobiDB-lite"/>
    </source>
</evidence>
<accession>A0A1B0GC94</accession>
<feature type="region of interest" description="Disordered" evidence="1">
    <location>
        <begin position="1"/>
        <end position="22"/>
    </location>
</feature>
<sequence>MNTDGESNEANNSLRMSLRERPRKLHAERKLRERCDELKFLDDFDPEKSNREKRKLKRKATSSFIGGIGIPTDLTYESLTIGYVLKAEFWLPWNSTVFYENPYLPQYKQISYSRRHFKRDMDHKTTLRWDIYQTLIETLNGYGYKGQECVLKAICEANAVPFRRDYSVFDELMHIFFSPSRSCDLKSEDSQHFLEAAKLGQNGDSSCELYECSLSLLELISTIF</sequence>
<dbReference type="Proteomes" id="UP000092444">
    <property type="component" value="Unassembled WGS sequence"/>
</dbReference>
<organism evidence="2 3">
    <name type="scientific">Glossina morsitans morsitans</name>
    <name type="common">Savannah tsetse fly</name>
    <dbReference type="NCBI Taxonomy" id="37546"/>
    <lineage>
        <taxon>Eukaryota</taxon>
        <taxon>Metazoa</taxon>
        <taxon>Ecdysozoa</taxon>
        <taxon>Arthropoda</taxon>
        <taxon>Hexapoda</taxon>
        <taxon>Insecta</taxon>
        <taxon>Pterygota</taxon>
        <taxon>Neoptera</taxon>
        <taxon>Endopterygota</taxon>
        <taxon>Diptera</taxon>
        <taxon>Brachycera</taxon>
        <taxon>Muscomorpha</taxon>
        <taxon>Hippoboscoidea</taxon>
        <taxon>Glossinidae</taxon>
        <taxon>Glossina</taxon>
    </lineage>
</organism>
<dbReference type="AlphaFoldDB" id="A0A1B0GC94"/>
<dbReference type="VEuPathDB" id="VectorBase:GMOY010923"/>
<reference evidence="2" key="1">
    <citation type="submission" date="2020-05" db="UniProtKB">
        <authorList>
            <consortium name="EnsemblMetazoa"/>
        </authorList>
    </citation>
    <scope>IDENTIFICATION</scope>
    <source>
        <strain evidence="2">Yale</strain>
    </source>
</reference>
<dbReference type="Pfam" id="PF07841">
    <property type="entry name" value="DM4_12"/>
    <property type="match status" value="1"/>
</dbReference>